<keyword evidence="4 6" id="KW-0732">Signal</keyword>
<name>A0AAE1B9R6_9GAST</name>
<comment type="similarity">
    <text evidence="2">Belongs to the GILT family.</text>
</comment>
<dbReference type="Proteomes" id="UP001283361">
    <property type="component" value="Unassembled WGS sequence"/>
</dbReference>
<evidence type="ECO:0008006" key="9">
    <source>
        <dbReference type="Google" id="ProtNLM"/>
    </source>
</evidence>
<keyword evidence="5" id="KW-0325">Glycoprotein</keyword>
<comment type="caution">
    <text evidence="7">The sequence shown here is derived from an EMBL/GenBank/DDBJ whole genome shotgun (WGS) entry which is preliminary data.</text>
</comment>
<dbReference type="GO" id="GO:0005576">
    <property type="term" value="C:extracellular region"/>
    <property type="evidence" value="ECO:0007669"/>
    <property type="project" value="UniProtKB-SubCell"/>
</dbReference>
<evidence type="ECO:0000256" key="4">
    <source>
        <dbReference type="ARBA" id="ARBA00022729"/>
    </source>
</evidence>
<dbReference type="PANTHER" id="PTHR13234:SF8">
    <property type="entry name" value="GAMMA-INTERFERON-INDUCIBLE LYSOSOMAL THIOL REDUCTASE"/>
    <property type="match status" value="1"/>
</dbReference>
<accession>A0AAE1B9R6</accession>
<feature type="signal peptide" evidence="6">
    <location>
        <begin position="1"/>
        <end position="25"/>
    </location>
</feature>
<protein>
    <recommendedName>
        <fullName evidence="9">Gamma-interferon-inducible lysosomal thiol reductase</fullName>
    </recommendedName>
</protein>
<evidence type="ECO:0000256" key="2">
    <source>
        <dbReference type="ARBA" id="ARBA00005679"/>
    </source>
</evidence>
<sequence length="197" mass="21949">MSDNMATIIIQVTVAAVMCVTLAHSAPSHVVAMTTGDVTAAKPVNMTVYYESLCPGCNFYIHNTLSPLWPKIKDLNLMTVTLLPFGNADEKKIGFQWEFHCQHGANECLWKHRGALAWTIPKISTCASGREGNNLEHDIATKTGPHSYTPYVMLRREKSTFVSFLQTPNDRAIENLLEEVCRVYTGPKPDICKQAHI</sequence>
<evidence type="ECO:0000313" key="7">
    <source>
        <dbReference type="EMBL" id="KAK3801940.1"/>
    </source>
</evidence>
<dbReference type="PANTHER" id="PTHR13234">
    <property type="entry name" value="GAMMA-INTERFERON INDUCIBLE LYSOSOMAL THIOL REDUCTASE GILT"/>
    <property type="match status" value="1"/>
</dbReference>
<keyword evidence="3" id="KW-0964">Secreted</keyword>
<dbReference type="GO" id="GO:0016671">
    <property type="term" value="F:oxidoreductase activity, acting on a sulfur group of donors, disulfide as acceptor"/>
    <property type="evidence" value="ECO:0007669"/>
    <property type="project" value="InterPro"/>
</dbReference>
<evidence type="ECO:0000256" key="6">
    <source>
        <dbReference type="SAM" id="SignalP"/>
    </source>
</evidence>
<evidence type="ECO:0000256" key="3">
    <source>
        <dbReference type="ARBA" id="ARBA00022525"/>
    </source>
</evidence>
<dbReference type="EMBL" id="JAWDGP010000273">
    <property type="protein sequence ID" value="KAK3801940.1"/>
    <property type="molecule type" value="Genomic_DNA"/>
</dbReference>
<comment type="subcellular location">
    <subcellularLocation>
        <location evidence="1">Secreted</location>
    </subcellularLocation>
</comment>
<dbReference type="Pfam" id="PF03227">
    <property type="entry name" value="GILT"/>
    <property type="match status" value="1"/>
</dbReference>
<dbReference type="InterPro" id="IPR004911">
    <property type="entry name" value="Interferon-induced_GILT"/>
</dbReference>
<gene>
    <name evidence="7" type="ORF">RRG08_063896</name>
</gene>
<dbReference type="AlphaFoldDB" id="A0AAE1B9R6"/>
<organism evidence="7 8">
    <name type="scientific">Elysia crispata</name>
    <name type="common">lettuce slug</name>
    <dbReference type="NCBI Taxonomy" id="231223"/>
    <lineage>
        <taxon>Eukaryota</taxon>
        <taxon>Metazoa</taxon>
        <taxon>Spiralia</taxon>
        <taxon>Lophotrochozoa</taxon>
        <taxon>Mollusca</taxon>
        <taxon>Gastropoda</taxon>
        <taxon>Heterobranchia</taxon>
        <taxon>Euthyneura</taxon>
        <taxon>Panpulmonata</taxon>
        <taxon>Sacoglossa</taxon>
        <taxon>Placobranchoidea</taxon>
        <taxon>Plakobranchidae</taxon>
        <taxon>Elysia</taxon>
    </lineage>
</organism>
<evidence type="ECO:0000313" key="8">
    <source>
        <dbReference type="Proteomes" id="UP001283361"/>
    </source>
</evidence>
<proteinExistence type="inferred from homology"/>
<keyword evidence="8" id="KW-1185">Reference proteome</keyword>
<evidence type="ECO:0000256" key="1">
    <source>
        <dbReference type="ARBA" id="ARBA00004613"/>
    </source>
</evidence>
<reference evidence="7" key="1">
    <citation type="journal article" date="2023" name="G3 (Bethesda)">
        <title>A reference genome for the long-term kleptoplast-retaining sea slug Elysia crispata morphotype clarki.</title>
        <authorList>
            <person name="Eastman K.E."/>
            <person name="Pendleton A.L."/>
            <person name="Shaikh M.A."/>
            <person name="Suttiyut T."/>
            <person name="Ogas R."/>
            <person name="Tomko P."/>
            <person name="Gavelis G."/>
            <person name="Widhalm J.R."/>
            <person name="Wisecaver J.H."/>
        </authorList>
    </citation>
    <scope>NUCLEOTIDE SEQUENCE</scope>
    <source>
        <strain evidence="7">ECLA1</strain>
    </source>
</reference>
<feature type="chain" id="PRO_5042095609" description="Gamma-interferon-inducible lysosomal thiol reductase" evidence="6">
    <location>
        <begin position="26"/>
        <end position="197"/>
    </location>
</feature>
<evidence type="ECO:0000256" key="5">
    <source>
        <dbReference type="ARBA" id="ARBA00023180"/>
    </source>
</evidence>